<sequence>MTNLINKPKEVVFRQTLNVTWKRWETPKRLTEITETNTETGKVVNKQGWRVIDDPERLITKKDGIAMALWRLQGIMDKVQDEEKRLIWETVMSNRERVTVRGNTYSVWTLTCKRIKRDMSGVM</sequence>
<gene>
    <name evidence="1" type="ORF">LCGC14_1889000</name>
</gene>
<name>A0A0F9G087_9ZZZZ</name>
<dbReference type="AlphaFoldDB" id="A0A0F9G087"/>
<evidence type="ECO:0000313" key="1">
    <source>
        <dbReference type="EMBL" id="KKL92008.1"/>
    </source>
</evidence>
<comment type="caution">
    <text evidence="1">The sequence shown here is derived from an EMBL/GenBank/DDBJ whole genome shotgun (WGS) entry which is preliminary data.</text>
</comment>
<protein>
    <submittedName>
        <fullName evidence="1">Uncharacterized protein</fullName>
    </submittedName>
</protein>
<dbReference type="EMBL" id="LAZR01019583">
    <property type="protein sequence ID" value="KKL92008.1"/>
    <property type="molecule type" value="Genomic_DNA"/>
</dbReference>
<organism evidence="1">
    <name type="scientific">marine sediment metagenome</name>
    <dbReference type="NCBI Taxonomy" id="412755"/>
    <lineage>
        <taxon>unclassified sequences</taxon>
        <taxon>metagenomes</taxon>
        <taxon>ecological metagenomes</taxon>
    </lineage>
</organism>
<reference evidence="1" key="1">
    <citation type="journal article" date="2015" name="Nature">
        <title>Complex archaea that bridge the gap between prokaryotes and eukaryotes.</title>
        <authorList>
            <person name="Spang A."/>
            <person name="Saw J.H."/>
            <person name="Jorgensen S.L."/>
            <person name="Zaremba-Niedzwiedzka K."/>
            <person name="Martijn J."/>
            <person name="Lind A.E."/>
            <person name="van Eijk R."/>
            <person name="Schleper C."/>
            <person name="Guy L."/>
            <person name="Ettema T.J."/>
        </authorList>
    </citation>
    <scope>NUCLEOTIDE SEQUENCE</scope>
</reference>
<accession>A0A0F9G087</accession>
<proteinExistence type="predicted"/>